<evidence type="ECO:0008006" key="7">
    <source>
        <dbReference type="Google" id="ProtNLM"/>
    </source>
</evidence>
<evidence type="ECO:0000313" key="5">
    <source>
        <dbReference type="EMBL" id="KAF9615522.1"/>
    </source>
</evidence>
<proteinExistence type="predicted"/>
<evidence type="ECO:0000313" key="6">
    <source>
        <dbReference type="Proteomes" id="UP000631114"/>
    </source>
</evidence>
<reference evidence="5 6" key="1">
    <citation type="submission" date="2020-10" db="EMBL/GenBank/DDBJ databases">
        <title>The Coptis chinensis genome and diversification of protoberbering-type alkaloids.</title>
        <authorList>
            <person name="Wang B."/>
            <person name="Shu S."/>
            <person name="Song C."/>
            <person name="Liu Y."/>
        </authorList>
    </citation>
    <scope>NUCLEOTIDE SEQUENCE [LARGE SCALE GENOMIC DNA]</scope>
    <source>
        <strain evidence="5">HL-2020</strain>
        <tissue evidence="5">Leaf</tissue>
    </source>
</reference>
<comment type="caution">
    <text evidence="5">The sequence shown here is derived from an EMBL/GenBank/DDBJ whole genome shotgun (WGS) entry which is preliminary data.</text>
</comment>
<dbReference type="PANTHER" id="PTHR13408:SF0">
    <property type="entry name" value="DNA-DIRECTED RNA POLYMERASE III SUBUNIT RPC4"/>
    <property type="match status" value="1"/>
</dbReference>
<keyword evidence="3" id="KW-0804">Transcription</keyword>
<sequence length="296" mass="32548">MDEAASSAATARKVRFAPKLKVRQTHKIVEPKSEVVAAADAHQIQELLSRVNEGPRRGLRLERKSETVQVAFGQTGESTSIRTFGRGSSSSASNIEGPVSDDGRYLLYEKKKKDYAEPWDYYSYYPATLPIRRPHSGDPELLDDEEFGEASADLEYDESFISPAAELGLTEECGQERMLFLQLPATLPLVRRSLSVNGKEVIDSSKPFRRGAQPQKDCGLGDMPAGFMGKMLVYKSGAVKLKLGEIIYDVSPGLDCVFAQNVAAINLKEKHCCDLGELDKRAVITPNVDSLLKGCD</sequence>
<dbReference type="AlphaFoldDB" id="A0A835IFL8"/>
<dbReference type="Pfam" id="PF05132">
    <property type="entry name" value="RNA_pol_Rpc4"/>
    <property type="match status" value="1"/>
</dbReference>
<keyword evidence="6" id="KW-1185">Reference proteome</keyword>
<keyword evidence="2" id="KW-0240">DNA-directed RNA polymerase</keyword>
<protein>
    <recommendedName>
        <fullName evidence="7">DNA-directed RNA polymerase III subunit RPC4</fullName>
    </recommendedName>
</protein>
<accession>A0A835IFL8</accession>
<organism evidence="5 6">
    <name type="scientific">Coptis chinensis</name>
    <dbReference type="NCBI Taxonomy" id="261450"/>
    <lineage>
        <taxon>Eukaryota</taxon>
        <taxon>Viridiplantae</taxon>
        <taxon>Streptophyta</taxon>
        <taxon>Embryophyta</taxon>
        <taxon>Tracheophyta</taxon>
        <taxon>Spermatophyta</taxon>
        <taxon>Magnoliopsida</taxon>
        <taxon>Ranunculales</taxon>
        <taxon>Ranunculaceae</taxon>
        <taxon>Coptidoideae</taxon>
        <taxon>Coptis</taxon>
    </lineage>
</organism>
<dbReference type="EMBL" id="JADFTS010000003">
    <property type="protein sequence ID" value="KAF9615522.1"/>
    <property type="molecule type" value="Genomic_DNA"/>
</dbReference>
<evidence type="ECO:0000256" key="2">
    <source>
        <dbReference type="ARBA" id="ARBA00022478"/>
    </source>
</evidence>
<dbReference type="GO" id="GO:0003677">
    <property type="term" value="F:DNA binding"/>
    <property type="evidence" value="ECO:0007669"/>
    <property type="project" value="InterPro"/>
</dbReference>
<dbReference type="PANTHER" id="PTHR13408">
    <property type="entry name" value="DNA-DIRECTED RNA POLYMERASE III"/>
    <property type="match status" value="1"/>
</dbReference>
<dbReference type="GO" id="GO:0042797">
    <property type="term" value="P:tRNA transcription by RNA polymerase III"/>
    <property type="evidence" value="ECO:0007669"/>
    <property type="project" value="TreeGrafter"/>
</dbReference>
<comment type="subcellular location">
    <subcellularLocation>
        <location evidence="1">Nucleus</location>
    </subcellularLocation>
</comment>
<dbReference type="OrthoDB" id="5836119at2759"/>
<evidence type="ECO:0000256" key="4">
    <source>
        <dbReference type="ARBA" id="ARBA00023242"/>
    </source>
</evidence>
<dbReference type="Proteomes" id="UP000631114">
    <property type="component" value="Unassembled WGS sequence"/>
</dbReference>
<dbReference type="GO" id="GO:0005666">
    <property type="term" value="C:RNA polymerase III complex"/>
    <property type="evidence" value="ECO:0007669"/>
    <property type="project" value="InterPro"/>
</dbReference>
<evidence type="ECO:0000256" key="1">
    <source>
        <dbReference type="ARBA" id="ARBA00004123"/>
    </source>
</evidence>
<gene>
    <name evidence="5" type="ORF">IFM89_024149</name>
</gene>
<dbReference type="InterPro" id="IPR007811">
    <property type="entry name" value="RPC4"/>
</dbReference>
<keyword evidence="4" id="KW-0539">Nucleus</keyword>
<name>A0A835IFL8_9MAGN</name>
<evidence type="ECO:0000256" key="3">
    <source>
        <dbReference type="ARBA" id="ARBA00023163"/>
    </source>
</evidence>